<dbReference type="InterPro" id="IPR036890">
    <property type="entry name" value="HATPase_C_sf"/>
</dbReference>
<protein>
    <recommendedName>
        <fullName evidence="4">Histidine kinase/HSP90-like ATPase domain-containing protein</fullName>
    </recommendedName>
</protein>
<dbReference type="GO" id="GO:0000160">
    <property type="term" value="P:phosphorelay signal transduction system"/>
    <property type="evidence" value="ECO:0007669"/>
    <property type="project" value="UniProtKB-KW"/>
</dbReference>
<evidence type="ECO:0000256" key="3">
    <source>
        <dbReference type="ARBA" id="ARBA00023012"/>
    </source>
</evidence>
<evidence type="ECO:0000256" key="2">
    <source>
        <dbReference type="ARBA" id="ARBA00022777"/>
    </source>
</evidence>
<dbReference type="Pfam" id="PF02518">
    <property type="entry name" value="HATPase_c"/>
    <property type="match status" value="1"/>
</dbReference>
<name>A0A8J3SUQ5_9ACTN</name>
<keyword evidence="3" id="KW-0902">Two-component regulatory system</keyword>
<dbReference type="AlphaFoldDB" id="A0A8J3SUQ5"/>
<dbReference type="SUPFAM" id="SSF55874">
    <property type="entry name" value="ATPase domain of HSP90 chaperone/DNA topoisomerase II/histidine kinase"/>
    <property type="match status" value="1"/>
</dbReference>
<proteinExistence type="predicted"/>
<dbReference type="GO" id="GO:0016301">
    <property type="term" value="F:kinase activity"/>
    <property type="evidence" value="ECO:0007669"/>
    <property type="project" value="UniProtKB-KW"/>
</dbReference>
<reference evidence="5" key="1">
    <citation type="submission" date="2021-01" db="EMBL/GenBank/DDBJ databases">
        <title>Whole genome shotgun sequence of Planobispora takensis NBRC 109077.</title>
        <authorList>
            <person name="Komaki H."/>
            <person name="Tamura T."/>
        </authorList>
    </citation>
    <scope>NUCLEOTIDE SEQUENCE</scope>
    <source>
        <strain evidence="5">NBRC 109077</strain>
    </source>
</reference>
<organism evidence="5 6">
    <name type="scientific">Planobispora takensis</name>
    <dbReference type="NCBI Taxonomy" id="1367882"/>
    <lineage>
        <taxon>Bacteria</taxon>
        <taxon>Bacillati</taxon>
        <taxon>Actinomycetota</taxon>
        <taxon>Actinomycetes</taxon>
        <taxon>Streptosporangiales</taxon>
        <taxon>Streptosporangiaceae</taxon>
        <taxon>Planobispora</taxon>
    </lineage>
</organism>
<dbReference type="PANTHER" id="PTHR24421">
    <property type="entry name" value="NITRATE/NITRITE SENSOR PROTEIN NARX-RELATED"/>
    <property type="match status" value="1"/>
</dbReference>
<evidence type="ECO:0000256" key="1">
    <source>
        <dbReference type="ARBA" id="ARBA00022679"/>
    </source>
</evidence>
<keyword evidence="6" id="KW-1185">Reference proteome</keyword>
<gene>
    <name evidence="5" type="ORF">Pta02_07330</name>
</gene>
<keyword evidence="2" id="KW-0418">Kinase</keyword>
<dbReference type="InterPro" id="IPR050482">
    <property type="entry name" value="Sensor_HK_TwoCompSys"/>
</dbReference>
<dbReference type="EMBL" id="BOOK01000004">
    <property type="protein sequence ID" value="GIH98724.1"/>
    <property type="molecule type" value="Genomic_DNA"/>
</dbReference>
<accession>A0A8J3SUQ5</accession>
<sequence>MAIQTRGGHVAPVLVAVRRTEDALAREVRDGMLGEALRDLLTGWSEHTGIAVELWALPRGRVPAQIAGSVLVVVSGALSNVARHSGARTVSVAVTAGPGKLRLTVGDDGRGFPGPARGRGLAAMEASFAAVGGRLTVRSVLGEGTTVSGAVPL</sequence>
<dbReference type="PANTHER" id="PTHR24421:SF58">
    <property type="entry name" value="SIGNAL TRANSDUCTION HISTIDINE-PROTEIN KINASE_PHOSPHATASE UHPB"/>
    <property type="match status" value="1"/>
</dbReference>
<evidence type="ECO:0000259" key="4">
    <source>
        <dbReference type="Pfam" id="PF02518"/>
    </source>
</evidence>
<dbReference type="CDD" id="cd16917">
    <property type="entry name" value="HATPase_UhpB-NarQ-NarX-like"/>
    <property type="match status" value="1"/>
</dbReference>
<dbReference type="Proteomes" id="UP000634476">
    <property type="component" value="Unassembled WGS sequence"/>
</dbReference>
<evidence type="ECO:0000313" key="6">
    <source>
        <dbReference type="Proteomes" id="UP000634476"/>
    </source>
</evidence>
<dbReference type="Gene3D" id="3.30.565.10">
    <property type="entry name" value="Histidine kinase-like ATPase, C-terminal domain"/>
    <property type="match status" value="1"/>
</dbReference>
<dbReference type="InterPro" id="IPR003594">
    <property type="entry name" value="HATPase_dom"/>
</dbReference>
<comment type="caution">
    <text evidence="5">The sequence shown here is derived from an EMBL/GenBank/DDBJ whole genome shotgun (WGS) entry which is preliminary data.</text>
</comment>
<keyword evidence="1" id="KW-0808">Transferase</keyword>
<feature type="domain" description="Histidine kinase/HSP90-like ATPase" evidence="4">
    <location>
        <begin position="73"/>
        <end position="152"/>
    </location>
</feature>
<evidence type="ECO:0000313" key="5">
    <source>
        <dbReference type="EMBL" id="GIH98724.1"/>
    </source>
</evidence>
<dbReference type="RefSeq" id="WP_203873199.1">
    <property type="nucleotide sequence ID" value="NZ_BOOK01000004.1"/>
</dbReference>